<dbReference type="GO" id="GO:0008312">
    <property type="term" value="F:7S RNA binding"/>
    <property type="evidence" value="ECO:0007669"/>
    <property type="project" value="InterPro"/>
</dbReference>
<dbReference type="GO" id="GO:0030942">
    <property type="term" value="F:endoplasmic reticulum signal peptide binding"/>
    <property type="evidence" value="ECO:0007669"/>
    <property type="project" value="InterPro"/>
</dbReference>
<reference evidence="1" key="3">
    <citation type="submission" date="2015-04" db="UniProtKB">
        <authorList>
            <consortium name="EnsemblPlants"/>
        </authorList>
    </citation>
    <scope>IDENTIFICATION</scope>
</reference>
<evidence type="ECO:0000313" key="2">
    <source>
        <dbReference type="Proteomes" id="UP000032180"/>
    </source>
</evidence>
<dbReference type="eggNOG" id="KOG2460">
    <property type="taxonomic scope" value="Eukaryota"/>
</dbReference>
<dbReference type="AlphaFoldDB" id="A0A0D9W126"/>
<dbReference type="EnsemblPlants" id="LPERR03G34110.1">
    <property type="protein sequence ID" value="LPERR03G34110.1"/>
    <property type="gene ID" value="LPERR03G34110"/>
</dbReference>
<dbReference type="InterPro" id="IPR026258">
    <property type="entry name" value="SRP68"/>
</dbReference>
<reference evidence="2" key="2">
    <citation type="submission" date="2013-12" db="EMBL/GenBank/DDBJ databases">
        <authorList>
            <person name="Yu Y."/>
            <person name="Lee S."/>
            <person name="de Baynast K."/>
            <person name="Wissotski M."/>
            <person name="Liu L."/>
            <person name="Talag J."/>
            <person name="Goicoechea J."/>
            <person name="Angelova A."/>
            <person name="Jetty R."/>
            <person name="Kudrna D."/>
            <person name="Golser W."/>
            <person name="Rivera L."/>
            <person name="Zhang J."/>
            <person name="Wing R."/>
        </authorList>
    </citation>
    <scope>NUCLEOTIDE SEQUENCE</scope>
</reference>
<dbReference type="GO" id="GO:0006614">
    <property type="term" value="P:SRP-dependent cotranslational protein targeting to membrane"/>
    <property type="evidence" value="ECO:0007669"/>
    <property type="project" value="InterPro"/>
</dbReference>
<proteinExistence type="predicted"/>
<dbReference type="STRING" id="77586.A0A0D9W126"/>
<accession>A0A0D9W126</accession>
<keyword evidence="2" id="KW-1185">Reference proteome</keyword>
<dbReference type="Gramene" id="LPERR03G34110.1">
    <property type="protein sequence ID" value="LPERR03G34110.1"/>
    <property type="gene ID" value="LPERR03G34110"/>
</dbReference>
<sequence>MEEESVPEKLSKGVSTLSLGDEKRKEAFLLDMLENYESALGEANTKTPCRIARFPPPFQSAPCNPIVLDMAYNAIEFPNIENKMKKEKKGLLSRFWG</sequence>
<name>A0A0D9W126_9ORYZ</name>
<dbReference type="GO" id="GO:0005047">
    <property type="term" value="F:signal recognition particle binding"/>
    <property type="evidence" value="ECO:0007669"/>
    <property type="project" value="InterPro"/>
</dbReference>
<dbReference type="Proteomes" id="UP000032180">
    <property type="component" value="Chromosome 3"/>
</dbReference>
<dbReference type="PANTHER" id="PTHR12860:SF0">
    <property type="entry name" value="SIGNAL RECOGNITION PARTICLE SUBUNIT SRP68"/>
    <property type="match status" value="1"/>
</dbReference>
<reference evidence="1 2" key="1">
    <citation type="submission" date="2012-08" db="EMBL/GenBank/DDBJ databases">
        <title>Oryza genome evolution.</title>
        <authorList>
            <person name="Wing R.A."/>
        </authorList>
    </citation>
    <scope>NUCLEOTIDE SEQUENCE</scope>
</reference>
<dbReference type="Pfam" id="PF16969">
    <property type="entry name" value="SRP68"/>
    <property type="match status" value="1"/>
</dbReference>
<dbReference type="PANTHER" id="PTHR12860">
    <property type="entry name" value="SIGNAL RECOGNITION PARTICLE 68 KDA PROTEIN"/>
    <property type="match status" value="1"/>
</dbReference>
<evidence type="ECO:0000313" key="1">
    <source>
        <dbReference type="EnsemblPlants" id="LPERR03G34110.1"/>
    </source>
</evidence>
<dbReference type="HOGENOM" id="CLU_2349816_0_0_1"/>
<protein>
    <submittedName>
        <fullName evidence="1">Uncharacterized protein</fullName>
    </submittedName>
</protein>
<organism evidence="1 2">
    <name type="scientific">Leersia perrieri</name>
    <dbReference type="NCBI Taxonomy" id="77586"/>
    <lineage>
        <taxon>Eukaryota</taxon>
        <taxon>Viridiplantae</taxon>
        <taxon>Streptophyta</taxon>
        <taxon>Embryophyta</taxon>
        <taxon>Tracheophyta</taxon>
        <taxon>Spermatophyta</taxon>
        <taxon>Magnoliopsida</taxon>
        <taxon>Liliopsida</taxon>
        <taxon>Poales</taxon>
        <taxon>Poaceae</taxon>
        <taxon>BOP clade</taxon>
        <taxon>Oryzoideae</taxon>
        <taxon>Oryzeae</taxon>
        <taxon>Oryzinae</taxon>
        <taxon>Leersia</taxon>
    </lineage>
</organism>
<dbReference type="GO" id="GO:0005786">
    <property type="term" value="C:signal recognition particle, endoplasmic reticulum targeting"/>
    <property type="evidence" value="ECO:0007669"/>
    <property type="project" value="InterPro"/>
</dbReference>